<evidence type="ECO:0000256" key="4">
    <source>
        <dbReference type="ARBA" id="ARBA00022692"/>
    </source>
</evidence>
<keyword evidence="7" id="KW-0479">Metal-binding</keyword>
<feature type="transmembrane region" description="Helical" evidence="8">
    <location>
        <begin position="106"/>
        <end position="127"/>
    </location>
</feature>
<dbReference type="GO" id="GO:0044038">
    <property type="term" value="P:cell wall macromolecule biosynthetic process"/>
    <property type="evidence" value="ECO:0007669"/>
    <property type="project" value="TreeGrafter"/>
</dbReference>
<feature type="transmembrane region" description="Helical" evidence="8">
    <location>
        <begin position="133"/>
        <end position="151"/>
    </location>
</feature>
<evidence type="ECO:0000256" key="2">
    <source>
        <dbReference type="ARBA" id="ARBA00022475"/>
    </source>
</evidence>
<dbReference type="Pfam" id="PF00953">
    <property type="entry name" value="Glycos_transf_4"/>
    <property type="match status" value="1"/>
</dbReference>
<sequence length="356" mass="38498">MTSDSTWTFCGAALVSAVVTFFVRRFALRARLLDIPNERSSHTVPVPRLGGVGLVCGVWAVAAATATIRVHPTLWMALFSTLPLYLLIYYDLLAAFGRHMKQMPKFATQFTASILLILKSGLMLQTITIPTGQFHLGWAAIPVTFLWLLYVTNIYNFMDGIDGLAGSQGLLIAATLFAIAASAGSPALSILALAVAGASMGFLVFNRPPASIIMGDVGSAFLGFLLAAFGVLGEREGVSFLTMPILLGPFLFDATYTLLRRLLRGENIFQAHRLHLYQRLVRLGVCPASVDLLYVAALLPCGLSAIFLHQGRAVASLAAFAVFLMFGTIGAWWVEQLWNQKQGAGIRDQVPPIPHT</sequence>
<proteinExistence type="predicted"/>
<evidence type="ECO:0000313" key="10">
    <source>
        <dbReference type="Proteomes" id="UP000178606"/>
    </source>
</evidence>
<feature type="transmembrane region" description="Helical" evidence="8">
    <location>
        <begin position="280"/>
        <end position="307"/>
    </location>
</feature>
<keyword evidence="4 8" id="KW-0812">Transmembrane</keyword>
<feature type="transmembrane region" description="Helical" evidence="8">
    <location>
        <begin position="163"/>
        <end position="181"/>
    </location>
</feature>
<comment type="subcellular location">
    <subcellularLocation>
        <location evidence="1">Cell membrane</location>
        <topology evidence="1">Multi-pass membrane protein</topology>
    </subcellularLocation>
</comment>
<dbReference type="PANTHER" id="PTHR22926">
    <property type="entry name" value="PHOSPHO-N-ACETYLMURAMOYL-PENTAPEPTIDE-TRANSFERASE"/>
    <property type="match status" value="1"/>
</dbReference>
<evidence type="ECO:0000313" key="9">
    <source>
        <dbReference type="EMBL" id="OGG44835.1"/>
    </source>
</evidence>
<dbReference type="GO" id="GO:0016780">
    <property type="term" value="F:phosphotransferase activity, for other substituted phosphate groups"/>
    <property type="evidence" value="ECO:0007669"/>
    <property type="project" value="InterPro"/>
</dbReference>
<dbReference type="AlphaFoldDB" id="A0A1F6C6S3"/>
<dbReference type="Proteomes" id="UP000178606">
    <property type="component" value="Unassembled WGS sequence"/>
</dbReference>
<dbReference type="EMBL" id="MFKF01000394">
    <property type="protein sequence ID" value="OGG44835.1"/>
    <property type="molecule type" value="Genomic_DNA"/>
</dbReference>
<evidence type="ECO:0000256" key="3">
    <source>
        <dbReference type="ARBA" id="ARBA00022679"/>
    </source>
</evidence>
<gene>
    <name evidence="9" type="ORF">A3F84_00445</name>
</gene>
<evidence type="ECO:0000256" key="7">
    <source>
        <dbReference type="PIRSR" id="PIRSR600715-1"/>
    </source>
</evidence>
<dbReference type="CDD" id="cd06854">
    <property type="entry name" value="GT_WbpL_WbcO_like"/>
    <property type="match status" value="1"/>
</dbReference>
<organism evidence="9 10">
    <name type="scientific">Handelsmanbacteria sp. (strain RIFCSPLOWO2_12_FULL_64_10)</name>
    <dbReference type="NCBI Taxonomy" id="1817868"/>
    <lineage>
        <taxon>Bacteria</taxon>
        <taxon>Candidatus Handelsmaniibacteriota</taxon>
    </lineage>
</organism>
<dbReference type="GO" id="GO:0071555">
    <property type="term" value="P:cell wall organization"/>
    <property type="evidence" value="ECO:0007669"/>
    <property type="project" value="TreeGrafter"/>
</dbReference>
<feature type="transmembrane region" description="Helical" evidence="8">
    <location>
        <begin position="187"/>
        <end position="205"/>
    </location>
</feature>
<feature type="transmembrane region" description="Helical" evidence="8">
    <location>
        <begin position="313"/>
        <end position="334"/>
    </location>
</feature>
<dbReference type="InterPro" id="IPR000715">
    <property type="entry name" value="Glycosyl_transferase_4"/>
</dbReference>
<feature type="transmembrane region" description="Helical" evidence="8">
    <location>
        <begin position="238"/>
        <end position="259"/>
    </location>
</feature>
<evidence type="ECO:0000256" key="5">
    <source>
        <dbReference type="ARBA" id="ARBA00022989"/>
    </source>
</evidence>
<dbReference type="GO" id="GO:0009103">
    <property type="term" value="P:lipopolysaccharide biosynthetic process"/>
    <property type="evidence" value="ECO:0007669"/>
    <property type="project" value="TreeGrafter"/>
</dbReference>
<accession>A0A1F6C6S3</accession>
<feature type="binding site" evidence="7">
    <location>
        <position position="156"/>
    </location>
    <ligand>
        <name>Mg(2+)</name>
        <dbReference type="ChEBI" id="CHEBI:18420"/>
    </ligand>
</feature>
<feature type="transmembrane region" description="Helical" evidence="8">
    <location>
        <begin position="212"/>
        <end position="232"/>
    </location>
</feature>
<feature type="transmembrane region" description="Helical" evidence="8">
    <location>
        <begin position="49"/>
        <end position="68"/>
    </location>
</feature>
<comment type="cofactor">
    <cofactor evidence="7">
        <name>Mg(2+)</name>
        <dbReference type="ChEBI" id="CHEBI:18420"/>
    </cofactor>
</comment>
<feature type="binding site" evidence="7">
    <location>
        <position position="216"/>
    </location>
    <ligand>
        <name>Mg(2+)</name>
        <dbReference type="ChEBI" id="CHEBI:18420"/>
    </ligand>
</feature>
<keyword evidence="3" id="KW-0808">Transferase</keyword>
<evidence type="ECO:0000256" key="1">
    <source>
        <dbReference type="ARBA" id="ARBA00004651"/>
    </source>
</evidence>
<keyword evidence="5 8" id="KW-1133">Transmembrane helix</keyword>
<comment type="caution">
    <text evidence="9">The sequence shown here is derived from an EMBL/GenBank/DDBJ whole genome shotgun (WGS) entry which is preliminary data.</text>
</comment>
<feature type="transmembrane region" description="Helical" evidence="8">
    <location>
        <begin position="6"/>
        <end position="28"/>
    </location>
</feature>
<keyword evidence="7" id="KW-0460">Magnesium</keyword>
<dbReference type="GO" id="GO:0046872">
    <property type="term" value="F:metal ion binding"/>
    <property type="evidence" value="ECO:0007669"/>
    <property type="project" value="UniProtKB-KW"/>
</dbReference>
<evidence type="ECO:0000256" key="8">
    <source>
        <dbReference type="SAM" id="Phobius"/>
    </source>
</evidence>
<dbReference type="PANTHER" id="PTHR22926:SF3">
    <property type="entry name" value="UNDECAPRENYL-PHOSPHATE ALPHA-N-ACETYLGLUCOSAMINYL 1-PHOSPHATE TRANSFERASE"/>
    <property type="match status" value="1"/>
</dbReference>
<dbReference type="GO" id="GO:0005886">
    <property type="term" value="C:plasma membrane"/>
    <property type="evidence" value="ECO:0007669"/>
    <property type="project" value="UniProtKB-SubCell"/>
</dbReference>
<keyword evidence="6 8" id="KW-0472">Membrane</keyword>
<name>A0A1F6C6S3_HANXR</name>
<protein>
    <submittedName>
        <fullName evidence="9">Uncharacterized protein</fullName>
    </submittedName>
</protein>
<keyword evidence="2" id="KW-1003">Cell membrane</keyword>
<evidence type="ECO:0000256" key="6">
    <source>
        <dbReference type="ARBA" id="ARBA00023136"/>
    </source>
</evidence>
<feature type="transmembrane region" description="Helical" evidence="8">
    <location>
        <begin position="74"/>
        <end position="94"/>
    </location>
</feature>
<reference evidence="9 10" key="1">
    <citation type="journal article" date="2016" name="Nat. Commun.">
        <title>Thousands of microbial genomes shed light on interconnected biogeochemical processes in an aquifer system.</title>
        <authorList>
            <person name="Anantharaman K."/>
            <person name="Brown C.T."/>
            <person name="Hug L.A."/>
            <person name="Sharon I."/>
            <person name="Castelle C.J."/>
            <person name="Probst A.J."/>
            <person name="Thomas B.C."/>
            <person name="Singh A."/>
            <person name="Wilkins M.J."/>
            <person name="Karaoz U."/>
            <person name="Brodie E.L."/>
            <person name="Williams K.H."/>
            <person name="Hubbard S.S."/>
            <person name="Banfield J.F."/>
        </authorList>
    </citation>
    <scope>NUCLEOTIDE SEQUENCE [LARGE SCALE GENOMIC DNA]</scope>
    <source>
        <strain evidence="10">RIFCSPLOWO2_12_FULL_64_10</strain>
    </source>
</reference>